<proteinExistence type="predicted"/>
<dbReference type="InterPro" id="IPR036953">
    <property type="entry name" value="GreA/GreB_C_sf"/>
</dbReference>
<dbReference type="GO" id="GO:0032784">
    <property type="term" value="P:regulation of DNA-templated transcription elongation"/>
    <property type="evidence" value="ECO:0007669"/>
    <property type="project" value="InterPro"/>
</dbReference>
<evidence type="ECO:0000259" key="2">
    <source>
        <dbReference type="Pfam" id="PF01272"/>
    </source>
</evidence>
<gene>
    <name evidence="3" type="ORF">A3H53_01295</name>
</gene>
<dbReference type="InterPro" id="IPR023459">
    <property type="entry name" value="Tscrpt_elong_fac_GreA/B_fam"/>
</dbReference>
<comment type="caution">
    <text evidence="3">The sequence shown here is derived from an EMBL/GenBank/DDBJ whole genome shotgun (WGS) entry which is preliminary data.</text>
</comment>
<dbReference type="GO" id="GO:0003677">
    <property type="term" value="F:DNA binding"/>
    <property type="evidence" value="ECO:0007669"/>
    <property type="project" value="InterPro"/>
</dbReference>
<organism evidence="3 4">
    <name type="scientific">Candidatus Nomurabacteria bacterium RIFCSPLOWO2_02_FULL_40_10</name>
    <dbReference type="NCBI Taxonomy" id="1801786"/>
    <lineage>
        <taxon>Bacteria</taxon>
        <taxon>Candidatus Nomuraibacteriota</taxon>
    </lineage>
</organism>
<feature type="domain" description="Transcription elongation factor GreA/GreB C-terminal" evidence="2">
    <location>
        <begin position="80"/>
        <end position="153"/>
    </location>
</feature>
<dbReference type="Gene3D" id="3.10.50.30">
    <property type="entry name" value="Transcription elongation factor, GreA/GreB, C-terminal domain"/>
    <property type="match status" value="1"/>
</dbReference>
<dbReference type="GO" id="GO:0070063">
    <property type="term" value="F:RNA polymerase binding"/>
    <property type="evidence" value="ECO:0007669"/>
    <property type="project" value="InterPro"/>
</dbReference>
<dbReference type="Pfam" id="PF01272">
    <property type="entry name" value="GreA_GreB"/>
    <property type="match status" value="1"/>
</dbReference>
<accession>A0A1F6XX31</accession>
<dbReference type="EMBL" id="MFVK01000032">
    <property type="protein sequence ID" value="OGI98633.1"/>
    <property type="molecule type" value="Genomic_DNA"/>
</dbReference>
<feature type="coiled-coil region" evidence="1">
    <location>
        <begin position="2"/>
        <end position="67"/>
    </location>
</feature>
<evidence type="ECO:0000256" key="1">
    <source>
        <dbReference type="SAM" id="Coils"/>
    </source>
</evidence>
<name>A0A1F6XX31_9BACT</name>
<sequence length="153" mass="17392">MYYFLKEDLDELNRRLTDLRTKADLVKREKGEFTKQSAETWHDNAPFEEAERQYKLLSSQLGELLRLKEQAQEVEPPFSKNKVAIGLKVTFKDMASGALTTFMVGSYMVLVNEESNISYASPLAQLILGARVGEIREGIVGSSWKTLKVTKIE</sequence>
<dbReference type="PIRSF" id="PIRSF006092">
    <property type="entry name" value="GreA_GreB"/>
    <property type="match status" value="1"/>
</dbReference>
<dbReference type="SUPFAM" id="SSF54534">
    <property type="entry name" value="FKBP-like"/>
    <property type="match status" value="1"/>
</dbReference>
<dbReference type="Proteomes" id="UP000176479">
    <property type="component" value="Unassembled WGS sequence"/>
</dbReference>
<protein>
    <recommendedName>
        <fullName evidence="2">Transcription elongation factor GreA/GreB C-terminal domain-containing protein</fullName>
    </recommendedName>
</protein>
<dbReference type="AlphaFoldDB" id="A0A1F6XX31"/>
<keyword evidence="1" id="KW-0175">Coiled coil</keyword>
<evidence type="ECO:0000313" key="3">
    <source>
        <dbReference type="EMBL" id="OGI98633.1"/>
    </source>
</evidence>
<reference evidence="3 4" key="1">
    <citation type="journal article" date="2016" name="Nat. Commun.">
        <title>Thousands of microbial genomes shed light on interconnected biogeochemical processes in an aquifer system.</title>
        <authorList>
            <person name="Anantharaman K."/>
            <person name="Brown C.T."/>
            <person name="Hug L.A."/>
            <person name="Sharon I."/>
            <person name="Castelle C.J."/>
            <person name="Probst A.J."/>
            <person name="Thomas B.C."/>
            <person name="Singh A."/>
            <person name="Wilkins M.J."/>
            <person name="Karaoz U."/>
            <person name="Brodie E.L."/>
            <person name="Williams K.H."/>
            <person name="Hubbard S.S."/>
            <person name="Banfield J.F."/>
        </authorList>
    </citation>
    <scope>NUCLEOTIDE SEQUENCE [LARGE SCALE GENOMIC DNA]</scope>
</reference>
<dbReference type="InterPro" id="IPR001437">
    <property type="entry name" value="Tscrpt_elong_fac_GreA/B_C"/>
</dbReference>
<evidence type="ECO:0000313" key="4">
    <source>
        <dbReference type="Proteomes" id="UP000176479"/>
    </source>
</evidence>